<dbReference type="InterPro" id="IPR044962">
    <property type="entry name" value="CLV3/ESR"/>
</dbReference>
<dbReference type="OrthoDB" id="1862509at2759"/>
<name>A0A6A1WP99_9ROSI</name>
<dbReference type="PANTHER" id="PTHR36349:SF2">
    <property type="entry name" value="PROTEIN CLAVATA 3"/>
    <property type="match status" value="1"/>
</dbReference>
<gene>
    <name evidence="8" type="ORF">CJ030_MR1G028223</name>
</gene>
<dbReference type="GO" id="GO:0005576">
    <property type="term" value="C:extracellular region"/>
    <property type="evidence" value="ECO:0007669"/>
    <property type="project" value="UniProtKB-SubCell"/>
</dbReference>
<reference evidence="8 9" key="1">
    <citation type="journal article" date="2019" name="Plant Biotechnol. J.">
        <title>The red bayberry genome and genetic basis of sex determination.</title>
        <authorList>
            <person name="Jia H.M."/>
            <person name="Jia H.J."/>
            <person name="Cai Q.L."/>
            <person name="Wang Y."/>
            <person name="Zhao H.B."/>
            <person name="Yang W.F."/>
            <person name="Wang G.Y."/>
            <person name="Li Y.H."/>
            <person name="Zhan D.L."/>
            <person name="Shen Y.T."/>
            <person name="Niu Q.F."/>
            <person name="Chang L."/>
            <person name="Qiu J."/>
            <person name="Zhao L."/>
            <person name="Xie H.B."/>
            <person name="Fu W.Y."/>
            <person name="Jin J."/>
            <person name="Li X.W."/>
            <person name="Jiao Y."/>
            <person name="Zhou C.C."/>
            <person name="Tu T."/>
            <person name="Chai C.Y."/>
            <person name="Gao J.L."/>
            <person name="Fan L.J."/>
            <person name="van de Weg E."/>
            <person name="Wang J.Y."/>
            <person name="Gao Z.S."/>
        </authorList>
    </citation>
    <scope>NUCLEOTIDE SEQUENCE [LARGE SCALE GENOMIC DNA]</scope>
    <source>
        <tissue evidence="8">Leaves</tissue>
    </source>
</reference>
<comment type="subcellular location">
    <subcellularLocation>
        <location evidence="1">Secreted</location>
    </subcellularLocation>
</comment>
<evidence type="ECO:0000256" key="4">
    <source>
        <dbReference type="ARBA" id="ARBA00022729"/>
    </source>
</evidence>
<evidence type="ECO:0000313" key="9">
    <source>
        <dbReference type="Proteomes" id="UP000516437"/>
    </source>
</evidence>
<sequence>MASKSVFLGVVLVVLLCLVLLASDCNTGNRCFFAEAAVSLKTQNRKLLAGLKAKKQSVKSGLQGSATSSNVGRLLGWELRNVPSGPDPLHHNGGSPKKPRTP</sequence>
<evidence type="ECO:0000256" key="6">
    <source>
        <dbReference type="SAM" id="MobiDB-lite"/>
    </source>
</evidence>
<evidence type="ECO:0000256" key="5">
    <source>
        <dbReference type="ARBA" id="ARBA00022782"/>
    </source>
</evidence>
<dbReference type="EMBL" id="RXIC02000019">
    <property type="protein sequence ID" value="KAB1227102.1"/>
    <property type="molecule type" value="Genomic_DNA"/>
</dbReference>
<keyword evidence="9" id="KW-1185">Reference proteome</keyword>
<dbReference type="GO" id="GO:0030154">
    <property type="term" value="P:cell differentiation"/>
    <property type="evidence" value="ECO:0007669"/>
    <property type="project" value="UniProtKB-KW"/>
</dbReference>
<dbReference type="AlphaFoldDB" id="A0A6A1WP99"/>
<proteinExistence type="inferred from homology"/>
<organism evidence="8 9">
    <name type="scientific">Morella rubra</name>
    <name type="common">Chinese bayberry</name>
    <dbReference type="NCBI Taxonomy" id="262757"/>
    <lineage>
        <taxon>Eukaryota</taxon>
        <taxon>Viridiplantae</taxon>
        <taxon>Streptophyta</taxon>
        <taxon>Embryophyta</taxon>
        <taxon>Tracheophyta</taxon>
        <taxon>Spermatophyta</taxon>
        <taxon>Magnoliopsida</taxon>
        <taxon>eudicotyledons</taxon>
        <taxon>Gunneridae</taxon>
        <taxon>Pentapetalae</taxon>
        <taxon>rosids</taxon>
        <taxon>fabids</taxon>
        <taxon>Fagales</taxon>
        <taxon>Myricaceae</taxon>
        <taxon>Morella</taxon>
    </lineage>
</organism>
<protein>
    <submittedName>
        <fullName evidence="8">Uncharacterized protein</fullName>
    </submittedName>
</protein>
<keyword evidence="5" id="KW-0221">Differentiation</keyword>
<dbReference type="GO" id="GO:0033612">
    <property type="term" value="F:receptor serine/threonine kinase binding"/>
    <property type="evidence" value="ECO:0007669"/>
    <property type="project" value="InterPro"/>
</dbReference>
<evidence type="ECO:0000256" key="1">
    <source>
        <dbReference type="ARBA" id="ARBA00004613"/>
    </source>
</evidence>
<comment type="caution">
    <text evidence="8">The sequence shown here is derived from an EMBL/GenBank/DDBJ whole genome shotgun (WGS) entry which is preliminary data.</text>
</comment>
<dbReference type="PANTHER" id="PTHR36349">
    <property type="entry name" value="PROTEIN CLAVATA 3"/>
    <property type="match status" value="1"/>
</dbReference>
<accession>A0A6A1WP99</accession>
<keyword evidence="3" id="KW-0964">Secreted</keyword>
<feature type="signal peptide" evidence="7">
    <location>
        <begin position="1"/>
        <end position="22"/>
    </location>
</feature>
<evidence type="ECO:0000256" key="2">
    <source>
        <dbReference type="ARBA" id="ARBA00005416"/>
    </source>
</evidence>
<comment type="similarity">
    <text evidence="2">Belongs to the CLV3/ESR signal peptide family.</text>
</comment>
<feature type="chain" id="PRO_5025587028" evidence="7">
    <location>
        <begin position="23"/>
        <end position="102"/>
    </location>
</feature>
<dbReference type="Proteomes" id="UP000516437">
    <property type="component" value="Chromosome 1"/>
</dbReference>
<evidence type="ECO:0000256" key="7">
    <source>
        <dbReference type="SAM" id="SignalP"/>
    </source>
</evidence>
<evidence type="ECO:0000256" key="3">
    <source>
        <dbReference type="ARBA" id="ARBA00022525"/>
    </source>
</evidence>
<keyword evidence="4 7" id="KW-0732">Signal</keyword>
<evidence type="ECO:0000313" key="8">
    <source>
        <dbReference type="EMBL" id="KAB1227102.1"/>
    </source>
</evidence>
<feature type="region of interest" description="Disordered" evidence="6">
    <location>
        <begin position="79"/>
        <end position="102"/>
    </location>
</feature>